<reference evidence="2" key="2">
    <citation type="submission" date="2024-10" db="UniProtKB">
        <authorList>
            <consortium name="EnsemblProtists"/>
        </authorList>
    </citation>
    <scope>IDENTIFICATION</scope>
</reference>
<dbReference type="InterPro" id="IPR003347">
    <property type="entry name" value="JmjC_dom"/>
</dbReference>
<name>A0A0D3L0B6_EMIH1</name>
<evidence type="ECO:0000313" key="3">
    <source>
        <dbReference type="Proteomes" id="UP000013827"/>
    </source>
</evidence>
<dbReference type="AlphaFoldDB" id="A0A0D3L0B6"/>
<reference evidence="3" key="1">
    <citation type="journal article" date="2013" name="Nature">
        <title>Pan genome of the phytoplankton Emiliania underpins its global distribution.</title>
        <authorList>
            <person name="Read B.A."/>
            <person name="Kegel J."/>
            <person name="Klute M.J."/>
            <person name="Kuo A."/>
            <person name="Lefebvre S.C."/>
            <person name="Maumus F."/>
            <person name="Mayer C."/>
            <person name="Miller J."/>
            <person name="Monier A."/>
            <person name="Salamov A."/>
            <person name="Young J."/>
            <person name="Aguilar M."/>
            <person name="Claverie J.M."/>
            <person name="Frickenhaus S."/>
            <person name="Gonzalez K."/>
            <person name="Herman E.K."/>
            <person name="Lin Y.C."/>
            <person name="Napier J."/>
            <person name="Ogata H."/>
            <person name="Sarno A.F."/>
            <person name="Shmutz J."/>
            <person name="Schroeder D."/>
            <person name="de Vargas C."/>
            <person name="Verret F."/>
            <person name="von Dassow P."/>
            <person name="Valentin K."/>
            <person name="Van de Peer Y."/>
            <person name="Wheeler G."/>
            <person name="Dacks J.B."/>
            <person name="Delwiche C.F."/>
            <person name="Dyhrman S.T."/>
            <person name="Glockner G."/>
            <person name="John U."/>
            <person name="Richards T."/>
            <person name="Worden A.Z."/>
            <person name="Zhang X."/>
            <person name="Grigoriev I.V."/>
            <person name="Allen A.E."/>
            <person name="Bidle K."/>
            <person name="Borodovsky M."/>
            <person name="Bowler C."/>
            <person name="Brownlee C."/>
            <person name="Cock J.M."/>
            <person name="Elias M."/>
            <person name="Gladyshev V.N."/>
            <person name="Groth M."/>
            <person name="Guda C."/>
            <person name="Hadaegh A."/>
            <person name="Iglesias-Rodriguez M.D."/>
            <person name="Jenkins J."/>
            <person name="Jones B.M."/>
            <person name="Lawson T."/>
            <person name="Leese F."/>
            <person name="Lindquist E."/>
            <person name="Lobanov A."/>
            <person name="Lomsadze A."/>
            <person name="Malik S.B."/>
            <person name="Marsh M.E."/>
            <person name="Mackinder L."/>
            <person name="Mock T."/>
            <person name="Mueller-Roeber B."/>
            <person name="Pagarete A."/>
            <person name="Parker M."/>
            <person name="Probert I."/>
            <person name="Quesneville H."/>
            <person name="Raines C."/>
            <person name="Rensing S.A."/>
            <person name="Riano-Pachon D.M."/>
            <person name="Richier S."/>
            <person name="Rokitta S."/>
            <person name="Shiraiwa Y."/>
            <person name="Soanes D.M."/>
            <person name="van der Giezen M."/>
            <person name="Wahlund T.M."/>
            <person name="Williams B."/>
            <person name="Wilson W."/>
            <person name="Wolfe G."/>
            <person name="Wurch L.L."/>
        </authorList>
    </citation>
    <scope>NUCLEOTIDE SEQUENCE</scope>
</reference>
<proteinExistence type="predicted"/>
<evidence type="ECO:0000259" key="1">
    <source>
        <dbReference type="PROSITE" id="PS51184"/>
    </source>
</evidence>
<dbReference type="PaxDb" id="2903-EOD41451"/>
<dbReference type="SUPFAM" id="SSF51197">
    <property type="entry name" value="Clavaminate synthase-like"/>
    <property type="match status" value="1"/>
</dbReference>
<dbReference type="Gene3D" id="2.60.120.650">
    <property type="entry name" value="Cupin"/>
    <property type="match status" value="1"/>
</dbReference>
<dbReference type="KEGG" id="ehx:EMIHUDRAFT_193712"/>
<dbReference type="Proteomes" id="UP000013827">
    <property type="component" value="Unassembled WGS sequence"/>
</dbReference>
<feature type="domain" description="JmjC" evidence="1">
    <location>
        <begin position="155"/>
        <end position="306"/>
    </location>
</feature>
<dbReference type="HOGENOM" id="CLU_907406_0_0_1"/>
<dbReference type="RefSeq" id="XP_005793880.1">
    <property type="nucleotide sequence ID" value="XM_005793823.1"/>
</dbReference>
<dbReference type="SMART" id="SM00558">
    <property type="entry name" value="JmjC"/>
    <property type="match status" value="1"/>
</dbReference>
<sequence length="307" mass="32682">MPEAANATPSSLVDSKIAALLARALGGSPASGSLGGSVLVGDGLVVCPSTRSCDSSRLTEYSRHDRPAVLFRSPLLGVSPALTRWRDPVYLGRALAAHDCLEVAHSPASTVGGCVHGGRQLSALLERSRRAPCRWPSRHDYSYLFHEAMPAGGIHSLPLLARDLPLPSLARLGSLAERDLTVARLYAGAALTGSYLHWHAGALNYLAAGAKLWLVAPRSSSGGPLRRFTYGRVSNMSTHRWLRSELPTLLAVPRLALFVQRAGEAVYVPPYAPHAVVNLEYNVGATFTLKAAEPSLPVWLLASLFGG</sequence>
<dbReference type="GeneID" id="17286729"/>
<accession>A0A0D3L0B6</accession>
<evidence type="ECO:0000313" key="2">
    <source>
        <dbReference type="EnsemblProtists" id="EOD41451"/>
    </source>
</evidence>
<protein>
    <recommendedName>
        <fullName evidence="1">JmjC domain-containing protein</fullName>
    </recommendedName>
</protein>
<keyword evidence="3" id="KW-1185">Reference proteome</keyword>
<organism evidence="2 3">
    <name type="scientific">Emiliania huxleyi (strain CCMP1516)</name>
    <dbReference type="NCBI Taxonomy" id="280463"/>
    <lineage>
        <taxon>Eukaryota</taxon>
        <taxon>Haptista</taxon>
        <taxon>Haptophyta</taxon>
        <taxon>Prymnesiophyceae</taxon>
        <taxon>Isochrysidales</taxon>
        <taxon>Noelaerhabdaceae</taxon>
        <taxon>Emiliania</taxon>
    </lineage>
</organism>
<dbReference type="PROSITE" id="PS51184">
    <property type="entry name" value="JMJC"/>
    <property type="match status" value="1"/>
</dbReference>
<dbReference type="Pfam" id="PF02373">
    <property type="entry name" value="JmjC"/>
    <property type="match status" value="1"/>
</dbReference>
<dbReference type="EnsemblProtists" id="EOD41451">
    <property type="protein sequence ID" value="EOD41451"/>
    <property type="gene ID" value="EMIHUDRAFT_193712"/>
</dbReference>